<proteinExistence type="predicted"/>
<evidence type="ECO:0000313" key="2">
    <source>
        <dbReference type="Proteomes" id="UP000054481"/>
    </source>
</evidence>
<protein>
    <submittedName>
        <fullName evidence="1">Uncharacterized protein</fullName>
    </submittedName>
</protein>
<dbReference type="AlphaFoldDB" id="A0A0F7ZU00"/>
<reference evidence="1 2" key="1">
    <citation type="journal article" date="2014" name="Genome Biol. Evol.">
        <title>Comparative genomics and transcriptomics analyses reveal divergent lifestyle features of nematode endoparasitic fungus Hirsutella minnesotensis.</title>
        <authorList>
            <person name="Lai Y."/>
            <person name="Liu K."/>
            <person name="Zhang X."/>
            <person name="Zhang X."/>
            <person name="Li K."/>
            <person name="Wang N."/>
            <person name="Shu C."/>
            <person name="Wu Y."/>
            <person name="Wang C."/>
            <person name="Bushley K.E."/>
            <person name="Xiang M."/>
            <person name="Liu X."/>
        </authorList>
    </citation>
    <scope>NUCLEOTIDE SEQUENCE [LARGE SCALE GENOMIC DNA]</scope>
    <source>
        <strain evidence="1 2">3608</strain>
    </source>
</reference>
<keyword evidence="2" id="KW-1185">Reference proteome</keyword>
<sequence>MVGTQRSLVAAAKAGADGVHFHKELSADQRLPHVAAGLFLERWNGPEAAPLYAGQARYFFQVARIFYAPGEYLRYA</sequence>
<gene>
    <name evidence="1" type="ORF">HIM_06666</name>
</gene>
<accession>A0A0F7ZU00</accession>
<evidence type="ECO:0000313" key="1">
    <source>
        <dbReference type="EMBL" id="KJZ73998.1"/>
    </source>
</evidence>
<organism evidence="1 2">
    <name type="scientific">Hirsutella minnesotensis 3608</name>
    <dbReference type="NCBI Taxonomy" id="1043627"/>
    <lineage>
        <taxon>Eukaryota</taxon>
        <taxon>Fungi</taxon>
        <taxon>Dikarya</taxon>
        <taxon>Ascomycota</taxon>
        <taxon>Pezizomycotina</taxon>
        <taxon>Sordariomycetes</taxon>
        <taxon>Hypocreomycetidae</taxon>
        <taxon>Hypocreales</taxon>
        <taxon>Ophiocordycipitaceae</taxon>
        <taxon>Hirsutella</taxon>
    </lineage>
</organism>
<dbReference type="EMBL" id="KQ030530">
    <property type="protein sequence ID" value="KJZ73998.1"/>
    <property type="molecule type" value="Genomic_DNA"/>
</dbReference>
<dbReference type="Proteomes" id="UP000054481">
    <property type="component" value="Unassembled WGS sequence"/>
</dbReference>
<name>A0A0F7ZU00_9HYPO</name>